<accession>A0A5B6V9C4</accession>
<gene>
    <name evidence="1" type="primary">msbA</name>
    <name evidence="1" type="ORF">EPI10_000932</name>
</gene>
<name>A0A5B6V9C4_9ROSI</name>
<dbReference type="AlphaFoldDB" id="A0A5B6V9C4"/>
<protein>
    <submittedName>
        <fullName evidence="1">ABC transporter family protein</fullName>
    </submittedName>
</protein>
<comment type="caution">
    <text evidence="1">The sequence shown here is derived from an EMBL/GenBank/DDBJ whole genome shotgun (WGS) entry which is preliminary data.</text>
</comment>
<dbReference type="Proteomes" id="UP000325315">
    <property type="component" value="Unassembled WGS sequence"/>
</dbReference>
<keyword evidence="2" id="KW-1185">Reference proteome</keyword>
<evidence type="ECO:0000313" key="2">
    <source>
        <dbReference type="Proteomes" id="UP000325315"/>
    </source>
</evidence>
<reference evidence="2" key="1">
    <citation type="journal article" date="2019" name="Plant Biotechnol. J.">
        <title>Genome sequencing of the Australian wild diploid species Gossypium australe highlights disease resistance and delayed gland morphogenesis.</title>
        <authorList>
            <person name="Cai Y."/>
            <person name="Cai X."/>
            <person name="Wang Q."/>
            <person name="Wang P."/>
            <person name="Zhang Y."/>
            <person name="Cai C."/>
            <person name="Xu Y."/>
            <person name="Wang K."/>
            <person name="Zhou Z."/>
            <person name="Wang C."/>
            <person name="Geng S."/>
            <person name="Li B."/>
            <person name="Dong Q."/>
            <person name="Hou Y."/>
            <person name="Wang H."/>
            <person name="Ai P."/>
            <person name="Liu Z."/>
            <person name="Yi F."/>
            <person name="Sun M."/>
            <person name="An G."/>
            <person name="Cheng J."/>
            <person name="Zhang Y."/>
            <person name="Shi Q."/>
            <person name="Xie Y."/>
            <person name="Shi X."/>
            <person name="Chang Y."/>
            <person name="Huang F."/>
            <person name="Chen Y."/>
            <person name="Hong S."/>
            <person name="Mi L."/>
            <person name="Sun Q."/>
            <person name="Zhang L."/>
            <person name="Zhou B."/>
            <person name="Peng R."/>
            <person name="Zhang X."/>
            <person name="Liu F."/>
        </authorList>
    </citation>
    <scope>NUCLEOTIDE SEQUENCE [LARGE SCALE GENOMIC DNA]</scope>
    <source>
        <strain evidence="2">cv. PA1801</strain>
    </source>
</reference>
<organism evidence="1 2">
    <name type="scientific">Gossypium australe</name>
    <dbReference type="NCBI Taxonomy" id="47621"/>
    <lineage>
        <taxon>Eukaryota</taxon>
        <taxon>Viridiplantae</taxon>
        <taxon>Streptophyta</taxon>
        <taxon>Embryophyta</taxon>
        <taxon>Tracheophyta</taxon>
        <taxon>Spermatophyta</taxon>
        <taxon>Magnoliopsida</taxon>
        <taxon>eudicotyledons</taxon>
        <taxon>Gunneridae</taxon>
        <taxon>Pentapetalae</taxon>
        <taxon>rosids</taxon>
        <taxon>malvids</taxon>
        <taxon>Malvales</taxon>
        <taxon>Malvaceae</taxon>
        <taxon>Malvoideae</taxon>
        <taxon>Gossypium</taxon>
    </lineage>
</organism>
<proteinExistence type="predicted"/>
<dbReference type="OrthoDB" id="6500128at2759"/>
<dbReference type="EMBL" id="SMMG02000007">
    <property type="protein sequence ID" value="KAA3465792.1"/>
    <property type="molecule type" value="Genomic_DNA"/>
</dbReference>
<sequence>MRRRLPEKREVSGVSTCQRFEGFSEFPLGDFRRDSGADHLHERRPEFEKRYGDMERTRRVRRSTWLDGGGCWRRKVLAAEESRDL</sequence>
<evidence type="ECO:0000313" key="1">
    <source>
        <dbReference type="EMBL" id="KAA3465792.1"/>
    </source>
</evidence>